<dbReference type="EMBL" id="JBHMFI010000001">
    <property type="protein sequence ID" value="MFB9072330.1"/>
    <property type="molecule type" value="Genomic_DNA"/>
</dbReference>
<keyword evidence="4" id="KW-1185">Reference proteome</keyword>
<evidence type="ECO:0000256" key="1">
    <source>
        <dbReference type="SAM" id="MobiDB-lite"/>
    </source>
</evidence>
<dbReference type="EMBL" id="JBHMFI010000006">
    <property type="protein sequence ID" value="MFB9075002.1"/>
    <property type="molecule type" value="Genomic_DNA"/>
</dbReference>
<evidence type="ECO:0000313" key="4">
    <source>
        <dbReference type="Proteomes" id="UP001589575"/>
    </source>
</evidence>
<feature type="region of interest" description="Disordered" evidence="1">
    <location>
        <begin position="1"/>
        <end position="29"/>
    </location>
</feature>
<sequence length="97" mass="10083">MLGGADHGALPSSGRETAQQLPHRGLLDLHDPQDRRVAALWTAEPLERGQFGDRGVQLPTGAVLPDEGASWARGCFAGSSASARDCFATASASVEPT</sequence>
<protein>
    <submittedName>
        <fullName evidence="3">Uncharacterized protein</fullName>
    </submittedName>
</protein>
<proteinExistence type="predicted"/>
<evidence type="ECO:0000313" key="3">
    <source>
        <dbReference type="EMBL" id="MFB9075002.1"/>
    </source>
</evidence>
<dbReference type="Proteomes" id="UP001589575">
    <property type="component" value="Unassembled WGS sequence"/>
</dbReference>
<organism evidence="3 4">
    <name type="scientific">Citricoccus parietis</name>
    <dbReference type="NCBI Taxonomy" id="592307"/>
    <lineage>
        <taxon>Bacteria</taxon>
        <taxon>Bacillati</taxon>
        <taxon>Actinomycetota</taxon>
        <taxon>Actinomycetes</taxon>
        <taxon>Micrococcales</taxon>
        <taxon>Micrococcaceae</taxon>
        <taxon>Citricoccus</taxon>
    </lineage>
</organism>
<reference evidence="3 4" key="1">
    <citation type="submission" date="2024-09" db="EMBL/GenBank/DDBJ databases">
        <authorList>
            <person name="Sun Q."/>
            <person name="Mori K."/>
        </authorList>
    </citation>
    <scope>NUCLEOTIDE SEQUENCE [LARGE SCALE GENOMIC DNA]</scope>
    <source>
        <strain evidence="3 4">CCM 7609</strain>
    </source>
</reference>
<gene>
    <name evidence="2" type="ORF">ACFFX0_14435</name>
    <name evidence="3" type="ORF">ACFFX0_28975</name>
</gene>
<evidence type="ECO:0000313" key="2">
    <source>
        <dbReference type="EMBL" id="MFB9072330.1"/>
    </source>
</evidence>
<name>A0ABV5G7S5_9MICC</name>
<comment type="caution">
    <text evidence="3">The sequence shown here is derived from an EMBL/GenBank/DDBJ whole genome shotgun (WGS) entry which is preliminary data.</text>
</comment>
<accession>A0ABV5G7S5</accession>